<feature type="region of interest" description="Disordered" evidence="1">
    <location>
        <begin position="1"/>
        <end position="67"/>
    </location>
</feature>
<accession>A0AAQ3SWL5</accession>
<organism evidence="2 3">
    <name type="scientific">Paspalum notatum var. saurae</name>
    <dbReference type="NCBI Taxonomy" id="547442"/>
    <lineage>
        <taxon>Eukaryota</taxon>
        <taxon>Viridiplantae</taxon>
        <taxon>Streptophyta</taxon>
        <taxon>Embryophyta</taxon>
        <taxon>Tracheophyta</taxon>
        <taxon>Spermatophyta</taxon>
        <taxon>Magnoliopsida</taxon>
        <taxon>Liliopsida</taxon>
        <taxon>Poales</taxon>
        <taxon>Poaceae</taxon>
        <taxon>PACMAD clade</taxon>
        <taxon>Panicoideae</taxon>
        <taxon>Andropogonodae</taxon>
        <taxon>Paspaleae</taxon>
        <taxon>Paspalinae</taxon>
        <taxon>Paspalum</taxon>
    </lineage>
</organism>
<keyword evidence="3" id="KW-1185">Reference proteome</keyword>
<proteinExistence type="predicted"/>
<dbReference type="AlphaFoldDB" id="A0AAQ3SWL5"/>
<gene>
    <name evidence="2" type="ORF">U9M48_011146</name>
</gene>
<evidence type="ECO:0000313" key="3">
    <source>
        <dbReference type="Proteomes" id="UP001341281"/>
    </source>
</evidence>
<dbReference type="EMBL" id="CP144746">
    <property type="protein sequence ID" value="WVZ61239.1"/>
    <property type="molecule type" value="Genomic_DNA"/>
</dbReference>
<dbReference type="Proteomes" id="UP001341281">
    <property type="component" value="Chromosome 02"/>
</dbReference>
<protein>
    <submittedName>
        <fullName evidence="2">Uncharacterized protein</fullName>
    </submittedName>
</protein>
<evidence type="ECO:0000256" key="1">
    <source>
        <dbReference type="SAM" id="MobiDB-lite"/>
    </source>
</evidence>
<reference evidence="2 3" key="1">
    <citation type="submission" date="2024-02" db="EMBL/GenBank/DDBJ databases">
        <title>High-quality chromosome-scale genome assembly of Pensacola bahiagrass (Paspalum notatum Flugge var. saurae).</title>
        <authorList>
            <person name="Vega J.M."/>
            <person name="Podio M."/>
            <person name="Orjuela J."/>
            <person name="Siena L.A."/>
            <person name="Pessino S.C."/>
            <person name="Combes M.C."/>
            <person name="Mariac C."/>
            <person name="Albertini E."/>
            <person name="Pupilli F."/>
            <person name="Ortiz J.P.A."/>
            <person name="Leblanc O."/>
        </authorList>
    </citation>
    <scope>NUCLEOTIDE SEQUENCE [LARGE SCALE GENOMIC DNA]</scope>
    <source>
        <strain evidence="2">R1</strain>
        <tissue evidence="2">Leaf</tissue>
    </source>
</reference>
<evidence type="ECO:0000313" key="2">
    <source>
        <dbReference type="EMBL" id="WVZ61239.1"/>
    </source>
</evidence>
<sequence length="67" mass="7030">MPLHRRASYATARSTPRVVRSHATRIIASRALSCPPTPSPPAPDAAALQRPARCSTPTPASGTLGDR</sequence>
<name>A0AAQ3SWL5_PASNO</name>